<feature type="domain" description="Glycosyl hydrolase family 31 C-terminal" evidence="7">
    <location>
        <begin position="496"/>
        <end position="586"/>
    </location>
</feature>
<dbReference type="SUPFAM" id="SSF51445">
    <property type="entry name" value="(Trans)glycosidases"/>
    <property type="match status" value="1"/>
</dbReference>
<gene>
    <name evidence="8" type="ORF">CONCODRAFT_71393</name>
</gene>
<evidence type="ECO:0000256" key="2">
    <source>
        <dbReference type="RuleBase" id="RU361185"/>
    </source>
</evidence>
<name>A0A137P3C2_CONC2</name>
<evidence type="ECO:0000259" key="4">
    <source>
        <dbReference type="Pfam" id="PF01055"/>
    </source>
</evidence>
<dbReference type="InterPro" id="IPR011013">
    <property type="entry name" value="Gal_mutarotase_sf_dom"/>
</dbReference>
<feature type="domain" description="Glycoside hydrolase family 31 N-terminal" evidence="5">
    <location>
        <begin position="45"/>
        <end position="202"/>
    </location>
</feature>
<dbReference type="InterPro" id="IPR033403">
    <property type="entry name" value="DUF5110"/>
</dbReference>
<evidence type="ECO:0000259" key="6">
    <source>
        <dbReference type="Pfam" id="PF17137"/>
    </source>
</evidence>
<comment type="similarity">
    <text evidence="1 2">Belongs to the glycosyl hydrolase 31 family.</text>
</comment>
<dbReference type="Gene3D" id="2.60.40.1760">
    <property type="entry name" value="glycosyl hydrolase (family 31)"/>
    <property type="match status" value="1"/>
</dbReference>
<dbReference type="Gene3D" id="3.20.20.80">
    <property type="entry name" value="Glycosidases"/>
    <property type="match status" value="1"/>
</dbReference>
<dbReference type="EMBL" id="KQ964531">
    <property type="protein sequence ID" value="KXN69520.1"/>
    <property type="molecule type" value="Genomic_DNA"/>
</dbReference>
<dbReference type="InterPro" id="IPR048395">
    <property type="entry name" value="Glyco_hydro_31_C"/>
</dbReference>
<dbReference type="Proteomes" id="UP000070444">
    <property type="component" value="Unassembled WGS sequence"/>
</dbReference>
<dbReference type="InterPro" id="IPR000322">
    <property type="entry name" value="Glyco_hydro_31_TIM"/>
</dbReference>
<dbReference type="AlphaFoldDB" id="A0A137P3C2"/>
<dbReference type="OrthoDB" id="5839090at2759"/>
<feature type="domain" description="DUF5110" evidence="6">
    <location>
        <begin position="604"/>
        <end position="677"/>
    </location>
</feature>
<keyword evidence="9" id="KW-1185">Reference proteome</keyword>
<dbReference type="PANTHER" id="PTHR22762:SF120">
    <property type="entry name" value="HETEROGLYCAN GLUCOSIDASE 1"/>
    <property type="match status" value="1"/>
</dbReference>
<evidence type="ECO:0000256" key="1">
    <source>
        <dbReference type="ARBA" id="ARBA00007806"/>
    </source>
</evidence>
<dbReference type="Pfam" id="PF13802">
    <property type="entry name" value="Gal_mutarotas_2"/>
    <property type="match status" value="1"/>
</dbReference>
<dbReference type="SUPFAM" id="SSF51011">
    <property type="entry name" value="Glycosyl hydrolase domain"/>
    <property type="match status" value="1"/>
</dbReference>
<dbReference type="GO" id="GO:0030246">
    <property type="term" value="F:carbohydrate binding"/>
    <property type="evidence" value="ECO:0007669"/>
    <property type="project" value="InterPro"/>
</dbReference>
<dbReference type="Gene3D" id="2.60.40.1180">
    <property type="entry name" value="Golgi alpha-mannosidase II"/>
    <property type="match status" value="2"/>
</dbReference>
<protein>
    <submittedName>
        <fullName evidence="8">Glycoside hydrolase family 31 protein</fullName>
    </submittedName>
</protein>
<keyword evidence="2" id="KW-0326">Glycosidase</keyword>
<dbReference type="InterPro" id="IPR025887">
    <property type="entry name" value="Glyco_hydro_31_N_dom"/>
</dbReference>
<evidence type="ECO:0000256" key="3">
    <source>
        <dbReference type="SAM" id="SignalP"/>
    </source>
</evidence>
<evidence type="ECO:0000259" key="7">
    <source>
        <dbReference type="Pfam" id="PF21365"/>
    </source>
</evidence>
<reference evidence="8 9" key="1">
    <citation type="journal article" date="2015" name="Genome Biol. Evol.">
        <title>Phylogenomic analyses indicate that early fungi evolved digesting cell walls of algal ancestors of land plants.</title>
        <authorList>
            <person name="Chang Y."/>
            <person name="Wang S."/>
            <person name="Sekimoto S."/>
            <person name="Aerts A.L."/>
            <person name="Choi C."/>
            <person name="Clum A."/>
            <person name="LaButti K.M."/>
            <person name="Lindquist E.A."/>
            <person name="Yee Ngan C."/>
            <person name="Ohm R.A."/>
            <person name="Salamov A.A."/>
            <person name="Grigoriev I.V."/>
            <person name="Spatafora J.W."/>
            <person name="Berbee M.L."/>
        </authorList>
    </citation>
    <scope>NUCLEOTIDE SEQUENCE [LARGE SCALE GENOMIC DNA]</scope>
    <source>
        <strain evidence="8 9">NRRL 28638</strain>
    </source>
</reference>
<proteinExistence type="inferred from homology"/>
<organism evidence="8 9">
    <name type="scientific">Conidiobolus coronatus (strain ATCC 28846 / CBS 209.66 / NRRL 28638)</name>
    <name type="common">Delacroixia coronata</name>
    <dbReference type="NCBI Taxonomy" id="796925"/>
    <lineage>
        <taxon>Eukaryota</taxon>
        <taxon>Fungi</taxon>
        <taxon>Fungi incertae sedis</taxon>
        <taxon>Zoopagomycota</taxon>
        <taxon>Entomophthoromycotina</taxon>
        <taxon>Entomophthoromycetes</taxon>
        <taxon>Entomophthorales</taxon>
        <taxon>Ancylistaceae</taxon>
        <taxon>Conidiobolus</taxon>
    </lineage>
</organism>
<dbReference type="PANTHER" id="PTHR22762">
    <property type="entry name" value="ALPHA-GLUCOSIDASE"/>
    <property type="match status" value="1"/>
</dbReference>
<dbReference type="GO" id="GO:0004553">
    <property type="term" value="F:hydrolase activity, hydrolyzing O-glycosyl compounds"/>
    <property type="evidence" value="ECO:0007669"/>
    <property type="project" value="InterPro"/>
</dbReference>
<evidence type="ECO:0000313" key="9">
    <source>
        <dbReference type="Proteomes" id="UP000070444"/>
    </source>
</evidence>
<feature type="signal peptide" evidence="3">
    <location>
        <begin position="1"/>
        <end position="18"/>
    </location>
</feature>
<keyword evidence="3" id="KW-0732">Signal</keyword>
<feature type="chain" id="PRO_5007294423" evidence="3">
    <location>
        <begin position="19"/>
        <end position="725"/>
    </location>
</feature>
<dbReference type="CDD" id="cd14752">
    <property type="entry name" value="GH31_N"/>
    <property type="match status" value="1"/>
</dbReference>
<dbReference type="SUPFAM" id="SSF74650">
    <property type="entry name" value="Galactose mutarotase-like"/>
    <property type="match status" value="1"/>
</dbReference>
<accession>A0A137P3C2</accession>
<sequence>MKFNISIILGLLLNNLSSIEIQNVENYTELEGDSGVQFTSNGAKLKVSFYNNNILRIQAITKGDFIEPVIPIVVPENLKPTKTKLEIRGDHFIITGGNIGLKIYKNPVRLAMVNRDNSVIWEESKPLQFNTNQTIQTLKQNANENYFGGGMQNGRFSHRNQKINITADFAFEDGDNPNPAPFFMSTKGFGVFRNTFAPGAYDFKNIAEAKHDEERFDAYYFYGPSLKNILNYYTQVTGRPFMPPGYALEMGDSDCYYKTANGRPPRDTLTDSSLVAQGYVDNDLPLGYMIVNDGFGCEYTRLGETNQALLNRNVTLGLWTNGELTNQPTEVGQWGVRVRKLDGTWVGPGYDFSLRACRTAFNGITENSNARGFTWLIEGWSGSQQCSAMWTGDQYGTWETLRFHIPTIHGSGLSSQVYVSGDLNGIVGGDDETYIRDLQFKTFSPLFMAVSGWADYDKQPWRRGEPGTSINRKYLKLREQLLPYTYSYAYEAHATGVPITRSTVLEFPEDSKTWDSETTKYQYLFGEHILVAPVYTSTTVRNGIYLPKGKWFDYWTSKVYQGEQIINGYEAPIDRLPLLVRGGAIIPKWPQVNSFRQRKPNDKLIIELYPDFSSEKTTEFKLYEDDFITRDFQAGKYSIQVIQLRTRNHRSITVSGSKLQGDFNGKSTERPYDIVLRLDEAVKKVILNVEGHRAEELKFAQKDGKVTLTTPSIKTSSRFEVELQI</sequence>
<dbReference type="GO" id="GO:0005975">
    <property type="term" value="P:carbohydrate metabolic process"/>
    <property type="evidence" value="ECO:0007669"/>
    <property type="project" value="InterPro"/>
</dbReference>
<dbReference type="InterPro" id="IPR017853">
    <property type="entry name" value="GH"/>
</dbReference>
<dbReference type="Pfam" id="PF17137">
    <property type="entry name" value="DUF5110"/>
    <property type="match status" value="1"/>
</dbReference>
<dbReference type="STRING" id="796925.A0A137P3C2"/>
<dbReference type="Pfam" id="PF21365">
    <property type="entry name" value="Glyco_hydro_31_3rd"/>
    <property type="match status" value="1"/>
</dbReference>
<keyword evidence="2 8" id="KW-0378">Hydrolase</keyword>
<dbReference type="InterPro" id="IPR013780">
    <property type="entry name" value="Glyco_hydro_b"/>
</dbReference>
<evidence type="ECO:0000259" key="5">
    <source>
        <dbReference type="Pfam" id="PF13802"/>
    </source>
</evidence>
<dbReference type="Pfam" id="PF01055">
    <property type="entry name" value="Glyco_hydro_31_2nd"/>
    <property type="match status" value="1"/>
</dbReference>
<feature type="domain" description="Glycoside hydrolase family 31 TIM barrel" evidence="4">
    <location>
        <begin position="357"/>
        <end position="487"/>
    </location>
</feature>
<evidence type="ECO:0000313" key="8">
    <source>
        <dbReference type="EMBL" id="KXN69520.1"/>
    </source>
</evidence>